<proteinExistence type="predicted"/>
<evidence type="ECO:0000256" key="4">
    <source>
        <dbReference type="PROSITE-ProRule" id="PRU00176"/>
    </source>
</evidence>
<dbReference type="OrthoDB" id="21467at2759"/>
<dbReference type="EMBL" id="KB454496">
    <property type="protein sequence ID" value="EME30804.1"/>
    <property type="molecule type" value="Genomic_DNA"/>
</dbReference>
<dbReference type="GeneID" id="17089600"/>
<dbReference type="STRING" id="130081.M2Y4N0"/>
<dbReference type="AlphaFoldDB" id="M2Y4N0"/>
<keyword evidence="7" id="KW-1185">Reference proteome</keyword>
<dbReference type="Gramene" id="EME30804">
    <property type="protein sequence ID" value="EME30804"/>
    <property type="gene ID" value="Gasu_18230"/>
</dbReference>
<dbReference type="InterPro" id="IPR000504">
    <property type="entry name" value="RRM_dom"/>
</dbReference>
<dbReference type="OMA" id="MFANREV"/>
<dbReference type="Gene3D" id="3.30.70.330">
    <property type="match status" value="1"/>
</dbReference>
<dbReference type="eggNOG" id="KOG4208">
    <property type="taxonomic scope" value="Eukaryota"/>
</dbReference>
<dbReference type="SUPFAM" id="SSF54928">
    <property type="entry name" value="RNA-binding domain, RBD"/>
    <property type="match status" value="1"/>
</dbReference>
<evidence type="ECO:0000256" key="2">
    <source>
        <dbReference type="ARBA" id="ARBA00022884"/>
    </source>
</evidence>
<dbReference type="RefSeq" id="XP_005707324.1">
    <property type="nucleotide sequence ID" value="XM_005707267.1"/>
</dbReference>
<dbReference type="SMART" id="SM00360">
    <property type="entry name" value="RRM"/>
    <property type="match status" value="1"/>
</dbReference>
<reference evidence="7" key="1">
    <citation type="journal article" date="2013" name="Science">
        <title>Gene transfer from bacteria and archaea facilitated evolution of an extremophilic eukaryote.</title>
        <authorList>
            <person name="Schonknecht G."/>
            <person name="Chen W.H."/>
            <person name="Ternes C.M."/>
            <person name="Barbier G.G."/>
            <person name="Shrestha R.P."/>
            <person name="Stanke M."/>
            <person name="Brautigam A."/>
            <person name="Baker B.J."/>
            <person name="Banfield J.F."/>
            <person name="Garavito R.M."/>
            <person name="Carr K."/>
            <person name="Wilkerson C."/>
            <person name="Rensing S.A."/>
            <person name="Gagneul D."/>
            <person name="Dickenson N.E."/>
            <person name="Oesterhelt C."/>
            <person name="Lercher M.J."/>
            <person name="Weber A.P."/>
        </authorList>
    </citation>
    <scope>NUCLEOTIDE SEQUENCE [LARGE SCALE GENOMIC DNA]</scope>
    <source>
        <strain evidence="7">074W</strain>
    </source>
</reference>
<dbReference type="PANTHER" id="PTHR46754">
    <property type="entry name" value="MKI67 FHA DOMAIN-INTERACTING NUCLEOLAR PHOSPHOPROTEIN"/>
    <property type="match status" value="1"/>
</dbReference>
<accession>M2Y4N0</accession>
<evidence type="ECO:0000256" key="1">
    <source>
        <dbReference type="ARBA" id="ARBA00004604"/>
    </source>
</evidence>
<dbReference type="PROSITE" id="PS50102">
    <property type="entry name" value="RRM"/>
    <property type="match status" value="1"/>
</dbReference>
<sequence>MVANGEPGVIYIGHLPHGFYENELKGFFSQFGEVLKVRVARSVKTFRPKGYAFVMFANREVAEIACSAMDGYFMYNKILVCKVVPPEKVHRKMFKRFVKIPWKKLEKTHRALPLTEARRKKLWSKQERRNKELEVKLKKLGVSFSLS</sequence>
<protein>
    <submittedName>
        <fullName evidence="6">RNA-binding protein</fullName>
    </submittedName>
</protein>
<dbReference type="InterPro" id="IPR012677">
    <property type="entry name" value="Nucleotide-bd_a/b_plait_sf"/>
</dbReference>
<evidence type="ECO:0000259" key="5">
    <source>
        <dbReference type="PROSITE" id="PS50102"/>
    </source>
</evidence>
<feature type="domain" description="RRM" evidence="5">
    <location>
        <begin position="8"/>
        <end position="86"/>
    </location>
</feature>
<keyword evidence="3" id="KW-0539">Nucleus</keyword>
<evidence type="ECO:0000256" key="3">
    <source>
        <dbReference type="ARBA" id="ARBA00023242"/>
    </source>
</evidence>
<dbReference type="Proteomes" id="UP000030680">
    <property type="component" value="Unassembled WGS sequence"/>
</dbReference>
<name>M2Y4N0_GALSU</name>
<dbReference type="InterPro" id="IPR035979">
    <property type="entry name" value="RBD_domain_sf"/>
</dbReference>
<dbReference type="Pfam" id="PF00076">
    <property type="entry name" value="RRM_1"/>
    <property type="match status" value="1"/>
</dbReference>
<dbReference type="GO" id="GO:0003723">
    <property type="term" value="F:RNA binding"/>
    <property type="evidence" value="ECO:0007669"/>
    <property type="project" value="UniProtKB-UniRule"/>
</dbReference>
<dbReference type="GO" id="GO:0005730">
    <property type="term" value="C:nucleolus"/>
    <property type="evidence" value="ECO:0007669"/>
    <property type="project" value="UniProtKB-SubCell"/>
</dbReference>
<gene>
    <name evidence="6" type="ORF">Gasu_18230</name>
</gene>
<dbReference type="KEGG" id="gsl:Gasu_18230"/>
<dbReference type="CDD" id="cd12307">
    <property type="entry name" value="RRM_NIFK_like"/>
    <property type="match status" value="1"/>
</dbReference>
<keyword evidence="2 4" id="KW-0694">RNA-binding</keyword>
<evidence type="ECO:0000313" key="7">
    <source>
        <dbReference type="Proteomes" id="UP000030680"/>
    </source>
</evidence>
<comment type="subcellular location">
    <subcellularLocation>
        <location evidence="1">Nucleus</location>
        <location evidence="1">Nucleolus</location>
    </subcellularLocation>
</comment>
<organism evidence="6 7">
    <name type="scientific">Galdieria sulphuraria</name>
    <name type="common">Red alga</name>
    <dbReference type="NCBI Taxonomy" id="130081"/>
    <lineage>
        <taxon>Eukaryota</taxon>
        <taxon>Rhodophyta</taxon>
        <taxon>Bangiophyceae</taxon>
        <taxon>Galdieriales</taxon>
        <taxon>Galdieriaceae</taxon>
        <taxon>Galdieria</taxon>
    </lineage>
</organism>
<evidence type="ECO:0000313" key="6">
    <source>
        <dbReference type="EMBL" id="EME30804.1"/>
    </source>
</evidence>